<dbReference type="PANTHER" id="PTHR10443">
    <property type="entry name" value="MICROSOMAL DIPEPTIDASE"/>
    <property type="match status" value="1"/>
</dbReference>
<dbReference type="HOGENOM" id="CLU_031404_2_1_9"/>
<dbReference type="KEGG" id="pms:KNP414_05732"/>
<dbReference type="Pfam" id="PF01244">
    <property type="entry name" value="Peptidase_M19"/>
    <property type="match status" value="1"/>
</dbReference>
<reference evidence="2" key="1">
    <citation type="submission" date="2011-06" db="EMBL/GenBank/DDBJ databases">
        <title>Complete genome sequence of Paenibacillus mucilaginosus KNP414.</title>
        <authorList>
            <person name="Wang J."/>
            <person name="Hu S."/>
            <person name="Hu X."/>
            <person name="Zhang B."/>
            <person name="Dong D."/>
            <person name="Zhang S."/>
            <person name="Zhao K."/>
            <person name="Wu D."/>
        </authorList>
    </citation>
    <scope>NUCLEOTIDE SEQUENCE [LARGE SCALE GENOMIC DNA]</scope>
    <source>
        <strain evidence="2">KNP414</strain>
    </source>
</reference>
<dbReference type="PATRIC" id="fig|1036673.3.peg.5326"/>
<reference evidence="1 2" key="2">
    <citation type="journal article" date="2013" name="Genome Announc.">
        <title>Genome Sequence of Growth-Improving Paenibacillus mucilaginosus Strain KNP414.</title>
        <authorList>
            <person name="Lu J.J."/>
            <person name="Wang J.F."/>
            <person name="Hu X.F."/>
        </authorList>
    </citation>
    <scope>NUCLEOTIDE SEQUENCE [LARGE SCALE GENOMIC DNA]</scope>
    <source>
        <strain evidence="1 2">KNP414</strain>
    </source>
</reference>
<evidence type="ECO:0000313" key="1">
    <source>
        <dbReference type="EMBL" id="AEI44256.1"/>
    </source>
</evidence>
<dbReference type="InterPro" id="IPR032466">
    <property type="entry name" value="Metal_Hydrolase"/>
</dbReference>
<protein>
    <submittedName>
        <fullName evidence="1">Membrane dipeptidase</fullName>
    </submittedName>
</protein>
<name>F8FMT5_PAEMK</name>
<dbReference type="InterPro" id="IPR008257">
    <property type="entry name" value="Pept_M19"/>
</dbReference>
<organism evidence="1 2">
    <name type="scientific">Paenibacillus mucilaginosus (strain KNP414)</name>
    <dbReference type="NCBI Taxonomy" id="1036673"/>
    <lineage>
        <taxon>Bacteria</taxon>
        <taxon>Bacillati</taxon>
        <taxon>Bacillota</taxon>
        <taxon>Bacilli</taxon>
        <taxon>Bacillales</taxon>
        <taxon>Paenibacillaceae</taxon>
        <taxon>Paenibacillus</taxon>
    </lineage>
</organism>
<dbReference type="GO" id="GO:0070573">
    <property type="term" value="F:metallodipeptidase activity"/>
    <property type="evidence" value="ECO:0007669"/>
    <property type="project" value="InterPro"/>
</dbReference>
<accession>F8FMT5</accession>
<dbReference type="RefSeq" id="WP_013919409.1">
    <property type="nucleotide sequence ID" value="NC_015690.1"/>
</dbReference>
<dbReference type="GO" id="GO:0006508">
    <property type="term" value="P:proteolysis"/>
    <property type="evidence" value="ECO:0007669"/>
    <property type="project" value="InterPro"/>
</dbReference>
<dbReference type="AlphaFoldDB" id="F8FMT5"/>
<sequence>MKTPVIDGHCDVLLKLYNNPAIDFHDPKEGRLDVTYSRLRGSHVKLQFFAIYLPERITEARFDHYLEYIDIFHRQVERQGKLRLVRTRLDLEEVMGGQEIGGLLTLEGADALNASPLYTRILYHLGVRLIGPTWNYGNWAADGILEPRRGGFSRKGKSFIKDCGDLGILLDASHLSVASFWDLAASSPRPFVATHSNAKALCGHPRNLDDRQLEELIRRDGRIGVTFVPYFVESGKPASIAGLVRHIDHICSLGGVDRVVLGSDFDGISEWIPGLEHAGQFNRLEEELRKHYTEAQVTGFLSRNWYTFLHSHLPPF</sequence>
<dbReference type="CDD" id="cd01301">
    <property type="entry name" value="rDP_like"/>
    <property type="match status" value="1"/>
</dbReference>
<dbReference type="Proteomes" id="UP000006620">
    <property type="component" value="Chromosome"/>
</dbReference>
<dbReference type="PANTHER" id="PTHR10443:SF12">
    <property type="entry name" value="DIPEPTIDASE"/>
    <property type="match status" value="1"/>
</dbReference>
<evidence type="ECO:0000313" key="2">
    <source>
        <dbReference type="Proteomes" id="UP000006620"/>
    </source>
</evidence>
<dbReference type="EMBL" id="CP002869">
    <property type="protein sequence ID" value="AEI44256.1"/>
    <property type="molecule type" value="Genomic_DNA"/>
</dbReference>
<dbReference type="SUPFAM" id="SSF51556">
    <property type="entry name" value="Metallo-dependent hydrolases"/>
    <property type="match status" value="1"/>
</dbReference>
<proteinExistence type="predicted"/>
<dbReference type="PROSITE" id="PS51365">
    <property type="entry name" value="RENAL_DIPEPTIDASE_2"/>
    <property type="match status" value="1"/>
</dbReference>
<dbReference type="Gene3D" id="3.20.20.140">
    <property type="entry name" value="Metal-dependent hydrolases"/>
    <property type="match status" value="1"/>
</dbReference>
<gene>
    <name evidence="1" type="ordered locus">KNP414_05732</name>
</gene>